<feature type="transmembrane region" description="Helical" evidence="1">
    <location>
        <begin position="219"/>
        <end position="240"/>
    </location>
</feature>
<gene>
    <name evidence="2" type="ORF">G9Q97_13120</name>
</gene>
<accession>A0ABX0H792</accession>
<keyword evidence="1" id="KW-0812">Transmembrane</keyword>
<comment type="caution">
    <text evidence="2">The sequence shown here is derived from an EMBL/GenBank/DDBJ whole genome shotgun (WGS) entry which is preliminary data.</text>
</comment>
<proteinExistence type="predicted"/>
<organism evidence="2 3">
    <name type="scientific">Cyclobacterium plantarum</name>
    <dbReference type="NCBI Taxonomy" id="2716263"/>
    <lineage>
        <taxon>Bacteria</taxon>
        <taxon>Pseudomonadati</taxon>
        <taxon>Bacteroidota</taxon>
        <taxon>Cytophagia</taxon>
        <taxon>Cytophagales</taxon>
        <taxon>Cyclobacteriaceae</taxon>
        <taxon>Cyclobacterium</taxon>
    </lineage>
</organism>
<keyword evidence="1" id="KW-0472">Membrane</keyword>
<dbReference type="EMBL" id="JAANYN010000005">
    <property type="protein sequence ID" value="NHE57750.1"/>
    <property type="molecule type" value="Genomic_DNA"/>
</dbReference>
<dbReference type="RefSeq" id="WP_166147544.1">
    <property type="nucleotide sequence ID" value="NZ_JAANYN010000005.1"/>
</dbReference>
<feature type="transmembrane region" description="Helical" evidence="1">
    <location>
        <begin position="142"/>
        <end position="162"/>
    </location>
</feature>
<sequence>MEFGELVAYFVLSLAIINAIILILAGKRAKVSQQYMGFALLFFSGFLFTRHNEFVTGWLAVLMYFLMLCVGPFFYFFIRNSLTRYKRNNYLDLLHFLPLILLSIPVLLILARKELPGFLFSSSQGYQPVEIPMPGGSALTFVWSHELLLCSLLIYYLLGLRLLFFAQPINIHYSEQRKVKRWLTWICCLFGLLLILFSLSQDYVESLVEQKLLPRDQVMPVVLLVLTVAMHFKPNLVYGFDFGESPESR</sequence>
<feature type="transmembrane region" description="Helical" evidence="1">
    <location>
        <begin position="90"/>
        <end position="111"/>
    </location>
</feature>
<protein>
    <recommendedName>
        <fullName evidence="4">Histidine kinase N-terminal 7TM region domain-containing protein</fullName>
    </recommendedName>
</protein>
<feature type="transmembrane region" description="Helical" evidence="1">
    <location>
        <begin position="6"/>
        <end position="25"/>
    </location>
</feature>
<feature type="transmembrane region" description="Helical" evidence="1">
    <location>
        <begin position="55"/>
        <end position="78"/>
    </location>
</feature>
<keyword evidence="3" id="KW-1185">Reference proteome</keyword>
<evidence type="ECO:0000256" key="1">
    <source>
        <dbReference type="SAM" id="Phobius"/>
    </source>
</evidence>
<evidence type="ECO:0000313" key="2">
    <source>
        <dbReference type="EMBL" id="NHE57750.1"/>
    </source>
</evidence>
<evidence type="ECO:0000313" key="3">
    <source>
        <dbReference type="Proteomes" id="UP000649799"/>
    </source>
</evidence>
<reference evidence="2 3" key="1">
    <citation type="submission" date="2020-03" db="EMBL/GenBank/DDBJ databases">
        <title>Cyclobacterium plantarum sp. nov., a marine bacterium isolated from a coastal-marine wetland.</title>
        <authorList>
            <person name="Sanchez-Porro C."/>
            <person name="Ventosa A."/>
            <person name="Amoozegar M."/>
        </authorList>
    </citation>
    <scope>NUCLEOTIDE SEQUENCE [LARGE SCALE GENOMIC DNA]</scope>
    <source>
        <strain evidence="2 3">GBPx2</strain>
    </source>
</reference>
<feature type="transmembrane region" description="Helical" evidence="1">
    <location>
        <begin position="182"/>
        <end position="199"/>
    </location>
</feature>
<dbReference type="Proteomes" id="UP000649799">
    <property type="component" value="Unassembled WGS sequence"/>
</dbReference>
<name>A0ABX0H792_9BACT</name>
<keyword evidence="1" id="KW-1133">Transmembrane helix</keyword>
<evidence type="ECO:0008006" key="4">
    <source>
        <dbReference type="Google" id="ProtNLM"/>
    </source>
</evidence>